<dbReference type="PANTHER" id="PTHR34065">
    <property type="entry name" value="CELL DIVISION CONTROL PROTEIN 14"/>
    <property type="match status" value="1"/>
</dbReference>
<feature type="compositionally biased region" description="Polar residues" evidence="1">
    <location>
        <begin position="243"/>
        <end position="254"/>
    </location>
</feature>
<name>A0A0C3S779_PHLG1</name>
<evidence type="ECO:0008006" key="4">
    <source>
        <dbReference type="Google" id="ProtNLM"/>
    </source>
</evidence>
<evidence type="ECO:0000313" key="3">
    <source>
        <dbReference type="Proteomes" id="UP000053257"/>
    </source>
</evidence>
<feature type="compositionally biased region" description="Low complexity" evidence="1">
    <location>
        <begin position="289"/>
        <end position="299"/>
    </location>
</feature>
<dbReference type="PANTHER" id="PTHR34065:SF1">
    <property type="entry name" value="CELL DIVISION CONTROL PROTEIN 14"/>
    <property type="match status" value="1"/>
</dbReference>
<dbReference type="Proteomes" id="UP000053257">
    <property type="component" value="Unassembled WGS sequence"/>
</dbReference>
<dbReference type="InterPro" id="IPR012535">
    <property type="entry name" value="Cell_div_Cdc14"/>
</dbReference>
<evidence type="ECO:0000313" key="2">
    <source>
        <dbReference type="EMBL" id="KIP04545.1"/>
    </source>
</evidence>
<dbReference type="Pfam" id="PF08045">
    <property type="entry name" value="CDC14"/>
    <property type="match status" value="2"/>
</dbReference>
<proteinExistence type="predicted"/>
<dbReference type="AlphaFoldDB" id="A0A0C3S779"/>
<organism evidence="2 3">
    <name type="scientific">Phlebiopsis gigantea (strain 11061_1 CR5-6)</name>
    <name type="common">White-rot fungus</name>
    <name type="synonym">Peniophora gigantea</name>
    <dbReference type="NCBI Taxonomy" id="745531"/>
    <lineage>
        <taxon>Eukaryota</taxon>
        <taxon>Fungi</taxon>
        <taxon>Dikarya</taxon>
        <taxon>Basidiomycota</taxon>
        <taxon>Agaricomycotina</taxon>
        <taxon>Agaricomycetes</taxon>
        <taxon>Polyporales</taxon>
        <taxon>Phanerochaetaceae</taxon>
        <taxon>Phlebiopsis</taxon>
    </lineage>
</organism>
<dbReference type="EMBL" id="KN840570">
    <property type="protein sequence ID" value="KIP04545.1"/>
    <property type="molecule type" value="Genomic_DNA"/>
</dbReference>
<feature type="region of interest" description="Disordered" evidence="1">
    <location>
        <begin position="289"/>
        <end position="381"/>
    </location>
</feature>
<feature type="region of interest" description="Disordered" evidence="1">
    <location>
        <begin position="230"/>
        <end position="260"/>
    </location>
</feature>
<accession>A0A0C3S779</accession>
<gene>
    <name evidence="2" type="ORF">PHLGIDRAFT_19941</name>
</gene>
<keyword evidence="3" id="KW-1185">Reference proteome</keyword>
<dbReference type="OrthoDB" id="5357220at2759"/>
<protein>
    <recommendedName>
        <fullName evidence="4">Cell division control protein 14</fullName>
    </recommendedName>
</protein>
<dbReference type="HOGENOM" id="CLU_043859_0_0_1"/>
<reference evidence="2 3" key="1">
    <citation type="journal article" date="2014" name="PLoS Genet.">
        <title>Analysis of the Phlebiopsis gigantea genome, transcriptome and secretome provides insight into its pioneer colonization strategies of wood.</title>
        <authorList>
            <person name="Hori C."/>
            <person name="Ishida T."/>
            <person name="Igarashi K."/>
            <person name="Samejima M."/>
            <person name="Suzuki H."/>
            <person name="Master E."/>
            <person name="Ferreira P."/>
            <person name="Ruiz-Duenas F.J."/>
            <person name="Held B."/>
            <person name="Canessa P."/>
            <person name="Larrondo L.F."/>
            <person name="Schmoll M."/>
            <person name="Druzhinina I.S."/>
            <person name="Kubicek C.P."/>
            <person name="Gaskell J.A."/>
            <person name="Kersten P."/>
            <person name="St John F."/>
            <person name="Glasner J."/>
            <person name="Sabat G."/>
            <person name="Splinter BonDurant S."/>
            <person name="Syed K."/>
            <person name="Yadav J."/>
            <person name="Mgbeahuruike A.C."/>
            <person name="Kovalchuk A."/>
            <person name="Asiegbu F.O."/>
            <person name="Lackner G."/>
            <person name="Hoffmeister D."/>
            <person name="Rencoret J."/>
            <person name="Gutierrez A."/>
            <person name="Sun H."/>
            <person name="Lindquist E."/>
            <person name="Barry K."/>
            <person name="Riley R."/>
            <person name="Grigoriev I.V."/>
            <person name="Henrissat B."/>
            <person name="Kues U."/>
            <person name="Berka R.M."/>
            <person name="Martinez A.T."/>
            <person name="Covert S.F."/>
            <person name="Blanchette R.A."/>
            <person name="Cullen D."/>
        </authorList>
    </citation>
    <scope>NUCLEOTIDE SEQUENCE [LARGE SCALE GENOMIC DNA]</scope>
    <source>
        <strain evidence="2 3">11061_1 CR5-6</strain>
    </source>
</reference>
<dbReference type="STRING" id="745531.A0A0C3S779"/>
<evidence type="ECO:0000256" key="1">
    <source>
        <dbReference type="SAM" id="MobiDB-lite"/>
    </source>
</evidence>
<sequence length="491" mass="52887">MNNAIQDALDDLSSFRSSISRQGRALDALERLLADLCVSGNHSSLQSFIALQDTFQANIPSRLLTWISDRSSHLDTLSLKGTVAPERVPEVTTLSLYLIQSLSIIQGTVLIHSASKQFLGRRFALEILVDLFLVARHVTQTPLTSATNTAENISSSKSRSSTPVSLAGAVLDTLLCIMVDSPAALRAFEEANGVRTVVRILKRAGTPRETRMKCLEFLYFYLLDENTPASNTHSRDGPEIPTAPNSPTAPSHTRSALSLSQISDCSSSSDYSTSSGGSNLSVSTAATSIASSSPSSPTSKEVFSLAPSPSIRSGPRNMHSREPSASRPRSPLMLRKDIELTPQTPVAMRSTVTPTSRAAPRLGQQNSDSALPPLSEWKMPRRMPPRMQATSFGDIDASTPVVSMRARGHRRAHTVDVQADANVLAPLIKSPLISPERREATPSSAVNTVLPPRRQITTRTMEEKKAILGSMMGNVDTLVEGVKKAGIWGLG</sequence>